<reference evidence="2" key="1">
    <citation type="submission" date="2017-07" db="EMBL/GenBank/DDBJ databases">
        <title>Comparative genome mining reveals phylogenetic distribution patterns of secondary metabolites in Amycolatopsis.</title>
        <authorList>
            <person name="Adamek M."/>
            <person name="Alanjary M."/>
            <person name="Sales-Ortells H."/>
            <person name="Goodfellow M."/>
            <person name="Bull A.T."/>
            <person name="Kalinowski J."/>
            <person name="Ziemert N."/>
        </authorList>
    </citation>
    <scope>NUCLEOTIDE SEQUENCE [LARGE SCALE GENOMIC DNA]</scope>
    <source>
        <strain evidence="2">H5</strain>
    </source>
</reference>
<dbReference type="AlphaFoldDB" id="A0A229SWD3"/>
<name>A0A229SWD3_9PSEU</name>
<dbReference type="EMBL" id="NMUL01000038">
    <property type="protein sequence ID" value="OXM63142.1"/>
    <property type="molecule type" value="Genomic_DNA"/>
</dbReference>
<sequence>MQFPHQLEVITPTQVTDAYGNPTPQLEYGSDAPRRPVWGLLQPGSSTEPASPGRAPVVTSWRLYTQSAIAARERVVWQRRVFEVSGEPSWWSPRFGHVHYEARLTHVQG</sequence>
<evidence type="ECO:0000313" key="1">
    <source>
        <dbReference type="EMBL" id="OXM63142.1"/>
    </source>
</evidence>
<evidence type="ECO:0008006" key="3">
    <source>
        <dbReference type="Google" id="ProtNLM"/>
    </source>
</evidence>
<dbReference type="Proteomes" id="UP000215199">
    <property type="component" value="Unassembled WGS sequence"/>
</dbReference>
<keyword evidence="2" id="KW-1185">Reference proteome</keyword>
<accession>A0A229SWD3</accession>
<evidence type="ECO:0000313" key="2">
    <source>
        <dbReference type="Proteomes" id="UP000215199"/>
    </source>
</evidence>
<comment type="caution">
    <text evidence="1">The sequence shown here is derived from an EMBL/GenBank/DDBJ whole genome shotgun (WGS) entry which is preliminary data.</text>
</comment>
<proteinExistence type="predicted"/>
<dbReference type="OrthoDB" id="3627749at2"/>
<organism evidence="1 2">
    <name type="scientific">Amycolatopsis vastitatis</name>
    <dbReference type="NCBI Taxonomy" id="1905142"/>
    <lineage>
        <taxon>Bacteria</taxon>
        <taxon>Bacillati</taxon>
        <taxon>Actinomycetota</taxon>
        <taxon>Actinomycetes</taxon>
        <taxon>Pseudonocardiales</taxon>
        <taxon>Pseudonocardiaceae</taxon>
        <taxon>Amycolatopsis</taxon>
    </lineage>
</organism>
<gene>
    <name evidence="1" type="ORF">CF165_32825</name>
</gene>
<dbReference type="RefSeq" id="WP_093951450.1">
    <property type="nucleotide sequence ID" value="NZ_NMUL01000038.1"/>
</dbReference>
<protein>
    <recommendedName>
        <fullName evidence="3">Head-tail adaptor protein</fullName>
    </recommendedName>
</protein>